<name>A0A0E3S721_9EURY</name>
<dbReference type="Pfam" id="PF20469">
    <property type="entry name" value="OLD-like_TOPRIM"/>
    <property type="match status" value="1"/>
</dbReference>
<evidence type="ECO:0000313" key="4">
    <source>
        <dbReference type="EMBL" id="AKB75167.1"/>
    </source>
</evidence>
<dbReference type="InterPro" id="IPR051396">
    <property type="entry name" value="Bact_Antivir_Def_Nuclease"/>
</dbReference>
<dbReference type="Proteomes" id="UP000033072">
    <property type="component" value="Chromosome"/>
</dbReference>
<dbReference type="AlphaFoldDB" id="A0A0E3S721"/>
<keyword evidence="5" id="KW-1185">Reference proteome</keyword>
<dbReference type="InterPro" id="IPR041685">
    <property type="entry name" value="AAA_GajA/Old/RecF-like"/>
</dbReference>
<feature type="domain" description="OLD protein-like TOPRIM" evidence="3">
    <location>
        <begin position="416"/>
        <end position="486"/>
    </location>
</feature>
<dbReference type="InterPro" id="IPR034139">
    <property type="entry name" value="TOPRIM_OLD"/>
</dbReference>
<sequence>MYLSELKISNFRKFGEGENNSPGLYVKFNSGLNLLVGENDSGKTAIIDAIKMVLFTQSYEYYKLEDEDFHIPYNADEGERAKELRIECIFRGFQSSEAKNFLEWISIEKDSEGESHYYLRVFLIGRRENGRVYRDLKAGSDEQGTSLDGKARDLLRIVYLRPLRDAEFELSPRRNSRLSQILYSHSDFADKEKHPIIEVVKKANGEIESFFEEKKDTESEGSEEGTEPEKGEETESGQKGETESKENGTKIVTHINDYLRNFSSENNQLKSSISIADMNLKSILEQLSLNLSINKAGLGSDNLLFIASELLLLKREKYTGLKLTLIEEIEAHLHPQAQLRLIEYLQQESKTQESDEKVQLILTTHSPNLASKVNLENLIICKNGKVFNMGREYTNLEKGDYLFLERFLDVTKANLFFAEGVILVEGDAENLLIPTIAKIIGLPLSKHGVSIINVGSTAFLRYSRIFQRSKPEEFIDTYVAVITDCDARPDYFYTAENKNRKEEVKKQPELGYSQRVEKAIKDKESHYNGHPVKAFISNDWTLEYAIALSDLKKDFCRAVLQGKKIKNSNAITLTKEKKKEVDEEVESNFKNWNDEEWVNEKIAFEIYNNIQLKGGISKAIVAQCFSEILEEYSDQNELKEKLISDSNFKYIIDAINYTISGKVEKEASDD</sequence>
<gene>
    <name evidence="4" type="ORF">MSLAZ_1906</name>
</gene>
<dbReference type="Gene3D" id="3.40.50.300">
    <property type="entry name" value="P-loop containing nucleotide triphosphate hydrolases"/>
    <property type="match status" value="1"/>
</dbReference>
<accession>A0A0E3S721</accession>
<dbReference type="EMBL" id="CP009515">
    <property type="protein sequence ID" value="AKB75167.1"/>
    <property type="molecule type" value="Genomic_DNA"/>
</dbReference>
<evidence type="ECO:0000259" key="2">
    <source>
        <dbReference type="Pfam" id="PF13175"/>
    </source>
</evidence>
<protein>
    <submittedName>
        <fullName evidence="4">Uncharacterized protein</fullName>
    </submittedName>
</protein>
<dbReference type="RefSeq" id="WP_048126485.1">
    <property type="nucleotide sequence ID" value="NZ_CP009515.1"/>
</dbReference>
<feature type="domain" description="Endonuclease GajA/Old nuclease/RecF-like AAA" evidence="2">
    <location>
        <begin position="1"/>
        <end position="370"/>
    </location>
</feature>
<dbReference type="PANTHER" id="PTHR43581:SF4">
    <property type="entry name" value="ATP_GTP PHOSPHATASE"/>
    <property type="match status" value="1"/>
</dbReference>
<feature type="region of interest" description="Disordered" evidence="1">
    <location>
        <begin position="210"/>
        <end position="250"/>
    </location>
</feature>
<dbReference type="PANTHER" id="PTHR43581">
    <property type="entry name" value="ATP/GTP PHOSPHATASE"/>
    <property type="match status" value="1"/>
</dbReference>
<evidence type="ECO:0000313" key="5">
    <source>
        <dbReference type="Proteomes" id="UP000033072"/>
    </source>
</evidence>
<feature type="compositionally biased region" description="Basic and acidic residues" evidence="1">
    <location>
        <begin position="227"/>
        <end position="248"/>
    </location>
</feature>
<dbReference type="InterPro" id="IPR027417">
    <property type="entry name" value="P-loop_NTPase"/>
</dbReference>
<dbReference type="GeneID" id="24806685"/>
<dbReference type="OrthoDB" id="137975at2157"/>
<dbReference type="Pfam" id="PF13175">
    <property type="entry name" value="AAA_15"/>
    <property type="match status" value="1"/>
</dbReference>
<dbReference type="STRING" id="1434111.MSLAZ_1906"/>
<evidence type="ECO:0000259" key="3">
    <source>
        <dbReference type="Pfam" id="PF20469"/>
    </source>
</evidence>
<dbReference type="PATRIC" id="fig|1434111.4.peg.2500"/>
<evidence type="ECO:0000256" key="1">
    <source>
        <dbReference type="SAM" id="MobiDB-lite"/>
    </source>
</evidence>
<organism evidence="4 5">
    <name type="scientific">Methanosarcina lacustris Z-7289</name>
    <dbReference type="NCBI Taxonomy" id="1434111"/>
    <lineage>
        <taxon>Archaea</taxon>
        <taxon>Methanobacteriati</taxon>
        <taxon>Methanobacteriota</taxon>
        <taxon>Stenosarchaea group</taxon>
        <taxon>Methanomicrobia</taxon>
        <taxon>Methanosarcinales</taxon>
        <taxon>Methanosarcinaceae</taxon>
        <taxon>Methanosarcina</taxon>
    </lineage>
</organism>
<dbReference type="CDD" id="cd01026">
    <property type="entry name" value="TOPRIM_OLD"/>
    <property type="match status" value="1"/>
</dbReference>
<reference evidence="4 5" key="1">
    <citation type="submission" date="2014-07" db="EMBL/GenBank/DDBJ databases">
        <title>Methanogenic archaea and the global carbon cycle.</title>
        <authorList>
            <person name="Henriksen J.R."/>
            <person name="Luke J."/>
            <person name="Reinhart S."/>
            <person name="Benedict M.N."/>
            <person name="Youngblut N.D."/>
            <person name="Metcalf M.E."/>
            <person name="Whitaker R.J."/>
            <person name="Metcalf W.W."/>
        </authorList>
    </citation>
    <scope>NUCLEOTIDE SEQUENCE [LARGE SCALE GENOMIC DNA]</scope>
    <source>
        <strain evidence="4 5">Z-7289</strain>
    </source>
</reference>
<dbReference type="SUPFAM" id="SSF52540">
    <property type="entry name" value="P-loop containing nucleoside triphosphate hydrolases"/>
    <property type="match status" value="1"/>
</dbReference>
<proteinExistence type="predicted"/>
<dbReference type="KEGG" id="mls:MSLAZ_1906"/>
<dbReference type="HOGENOM" id="CLU_021240_1_0_2"/>